<dbReference type="InterPro" id="IPR008995">
    <property type="entry name" value="Mo/tungstate-bd_C_term_dom"/>
</dbReference>
<evidence type="ECO:0000313" key="12">
    <source>
        <dbReference type="Proteomes" id="UP000249590"/>
    </source>
</evidence>
<keyword evidence="3" id="KW-0997">Cell inner membrane</keyword>
<dbReference type="GO" id="GO:0016887">
    <property type="term" value="F:ATP hydrolysis activity"/>
    <property type="evidence" value="ECO:0007669"/>
    <property type="project" value="InterPro"/>
</dbReference>
<feature type="compositionally biased region" description="Polar residues" evidence="9">
    <location>
        <begin position="1"/>
        <end position="18"/>
    </location>
</feature>
<keyword evidence="6 8" id="KW-1278">Translocase</keyword>
<evidence type="ECO:0000256" key="2">
    <source>
        <dbReference type="ARBA" id="ARBA00022475"/>
    </source>
</evidence>
<evidence type="ECO:0000256" key="7">
    <source>
        <dbReference type="ARBA" id="ARBA00023136"/>
    </source>
</evidence>
<dbReference type="RefSeq" id="WP_111351525.1">
    <property type="nucleotide sequence ID" value="NZ_QHHQ01000008.1"/>
</dbReference>
<dbReference type="GO" id="GO:0005524">
    <property type="term" value="F:ATP binding"/>
    <property type="evidence" value="ECO:0007669"/>
    <property type="project" value="UniProtKB-KW"/>
</dbReference>
<reference evidence="11 12" key="1">
    <citation type="submission" date="2018-05" db="EMBL/GenBank/DDBJ databases">
        <title>Acuticoccus sediminis sp. nov., isolated from deep-sea sediment of Indian Ocean.</title>
        <authorList>
            <person name="Liu X."/>
            <person name="Lai Q."/>
            <person name="Du Y."/>
            <person name="Sun F."/>
            <person name="Zhang X."/>
            <person name="Wang S."/>
            <person name="Shao Z."/>
        </authorList>
    </citation>
    <scope>NUCLEOTIDE SEQUENCE [LARGE SCALE GENOMIC DNA]</scope>
    <source>
        <strain evidence="11 12">PTG4-2</strain>
    </source>
</reference>
<protein>
    <recommendedName>
        <fullName evidence="8">Spermidine/putrescine import ATP-binding protein PotA</fullName>
        <ecNumber evidence="8">7.6.2.11</ecNumber>
    </recommendedName>
</protein>
<dbReference type="NCBIfam" id="TIGR01187">
    <property type="entry name" value="potA"/>
    <property type="match status" value="1"/>
</dbReference>
<dbReference type="InterPro" id="IPR003439">
    <property type="entry name" value="ABC_transporter-like_ATP-bd"/>
</dbReference>
<dbReference type="PANTHER" id="PTHR42781:SF5">
    <property type="entry name" value="PUTRESCINE TRANSPORT ATP-BINDING PROTEIN POTG"/>
    <property type="match status" value="1"/>
</dbReference>
<dbReference type="PANTHER" id="PTHR42781">
    <property type="entry name" value="SPERMIDINE/PUTRESCINE IMPORT ATP-BINDING PROTEIN POTA"/>
    <property type="match status" value="1"/>
</dbReference>
<keyword evidence="12" id="KW-1185">Reference proteome</keyword>
<keyword evidence="7 8" id="KW-0472">Membrane</keyword>
<organism evidence="11 12">
    <name type="scientific">Acuticoccus sediminis</name>
    <dbReference type="NCBI Taxonomy" id="2184697"/>
    <lineage>
        <taxon>Bacteria</taxon>
        <taxon>Pseudomonadati</taxon>
        <taxon>Pseudomonadota</taxon>
        <taxon>Alphaproteobacteria</taxon>
        <taxon>Hyphomicrobiales</taxon>
        <taxon>Amorphaceae</taxon>
        <taxon>Acuticoccus</taxon>
    </lineage>
</organism>
<dbReference type="OrthoDB" id="9802264at2"/>
<evidence type="ECO:0000256" key="1">
    <source>
        <dbReference type="ARBA" id="ARBA00022448"/>
    </source>
</evidence>
<dbReference type="GO" id="GO:0015847">
    <property type="term" value="P:putrescine transport"/>
    <property type="evidence" value="ECO:0007669"/>
    <property type="project" value="UniProtKB-ARBA"/>
</dbReference>
<evidence type="ECO:0000256" key="6">
    <source>
        <dbReference type="ARBA" id="ARBA00022967"/>
    </source>
</evidence>
<comment type="catalytic activity">
    <reaction evidence="8">
        <text>ATP + H2O + polyamine-[polyamine-binding protein]Side 1 = ADP + phosphate + polyamineSide 2 + [polyamine-binding protein]Side 1.</text>
        <dbReference type="EC" id="7.6.2.11"/>
    </reaction>
</comment>
<evidence type="ECO:0000256" key="4">
    <source>
        <dbReference type="ARBA" id="ARBA00022741"/>
    </source>
</evidence>
<evidence type="ECO:0000256" key="9">
    <source>
        <dbReference type="SAM" id="MobiDB-lite"/>
    </source>
</evidence>
<dbReference type="InterPro" id="IPR027417">
    <property type="entry name" value="P-loop_NTPase"/>
</dbReference>
<dbReference type="InterPro" id="IPR005893">
    <property type="entry name" value="PotA-like"/>
</dbReference>
<proteinExistence type="inferred from homology"/>
<dbReference type="InterPro" id="IPR017871">
    <property type="entry name" value="ABC_transporter-like_CS"/>
</dbReference>
<dbReference type="GO" id="GO:0015417">
    <property type="term" value="F:ABC-type polyamine transporter activity"/>
    <property type="evidence" value="ECO:0007669"/>
    <property type="project" value="UniProtKB-EC"/>
</dbReference>
<dbReference type="InterPro" id="IPR050093">
    <property type="entry name" value="ABC_SmlMolc_Importer"/>
</dbReference>
<sequence length="390" mass="43070">MTVRSTDPQGARQRQSVAKTPFAPWDDPTAVPIISYRGVSKRFEDVVAVDNLSLDIYPREFFALLGPSGCGKTTLMRLLAGFEEPSDGRVMLEGKDLAGVPPHRRPVNMMFQSYALFPHLSVKDNIAFGLRRDGLPRREVARRVDEMLTLVQLTAQARRKPHQLSGGQRQRVALARSLAKKPRVLLLDEPLGALDKRLRGETQFQLVNLQYKLGITFLVVTHDQDEAFALADRIAIMRDGRIEQVAPPARLYESPASRYVADFVGDVNLFDGTVREATGVTVVTHDASGLAFAAPPSGAVSGSHGCVAVRPEKLVMHLPHEAPDAPHNRIEGTVEDIAYGGDFTLFRVKTPTGIVEASVFNHRRTTEKAFTWDDPVVLTFDASDTVFLDH</sequence>
<comment type="function">
    <text evidence="8">Part of the ABC transporter complex PotABCD involved in spermidine/putrescine import. Responsible for energy coupling to the transport system.</text>
</comment>
<dbReference type="PROSITE" id="PS50893">
    <property type="entry name" value="ABC_TRANSPORTER_2"/>
    <property type="match status" value="1"/>
</dbReference>
<gene>
    <name evidence="8" type="primary">potA</name>
    <name evidence="11" type="ORF">DLJ53_27985</name>
</gene>
<comment type="caution">
    <text evidence="11">The sequence shown here is derived from an EMBL/GenBank/DDBJ whole genome shotgun (WGS) entry which is preliminary data.</text>
</comment>
<feature type="domain" description="ABC transporter" evidence="10">
    <location>
        <begin position="34"/>
        <end position="264"/>
    </location>
</feature>
<dbReference type="EMBL" id="QHHQ01000008">
    <property type="protein sequence ID" value="RAH97689.1"/>
    <property type="molecule type" value="Genomic_DNA"/>
</dbReference>
<dbReference type="InterPro" id="IPR013611">
    <property type="entry name" value="Transp-assoc_OB_typ2"/>
</dbReference>
<dbReference type="Gene3D" id="3.40.50.300">
    <property type="entry name" value="P-loop containing nucleotide triphosphate hydrolases"/>
    <property type="match status" value="1"/>
</dbReference>
<dbReference type="Gene3D" id="2.40.50.100">
    <property type="match status" value="1"/>
</dbReference>
<comment type="subunit">
    <text evidence="8">The complex is composed of two ATP-binding proteins (PotA), two transmembrane proteins (PotB and PotC) and a solute-binding protein (PotD).</text>
</comment>
<keyword evidence="5 8" id="KW-0067">ATP-binding</keyword>
<evidence type="ECO:0000256" key="8">
    <source>
        <dbReference type="RuleBase" id="RU364083"/>
    </source>
</evidence>
<keyword evidence="2 8" id="KW-1003">Cell membrane</keyword>
<evidence type="ECO:0000256" key="5">
    <source>
        <dbReference type="ARBA" id="ARBA00022840"/>
    </source>
</evidence>
<evidence type="ECO:0000256" key="3">
    <source>
        <dbReference type="ARBA" id="ARBA00022519"/>
    </source>
</evidence>
<evidence type="ECO:0000313" key="11">
    <source>
        <dbReference type="EMBL" id="RAH97689.1"/>
    </source>
</evidence>
<dbReference type="SMART" id="SM00382">
    <property type="entry name" value="AAA"/>
    <property type="match status" value="1"/>
</dbReference>
<name>A0A8B2NFL5_9HYPH</name>
<dbReference type="Pfam" id="PF08402">
    <property type="entry name" value="TOBE_2"/>
    <property type="match status" value="1"/>
</dbReference>
<keyword evidence="1 8" id="KW-0813">Transport</keyword>
<dbReference type="EC" id="7.6.2.11" evidence="8"/>
<evidence type="ECO:0000259" key="10">
    <source>
        <dbReference type="PROSITE" id="PS50893"/>
    </source>
</evidence>
<dbReference type="AlphaFoldDB" id="A0A8B2NFL5"/>
<accession>A0A8B2NFL5</accession>
<dbReference type="SUPFAM" id="SSF52540">
    <property type="entry name" value="P-loop containing nucleoside triphosphate hydrolases"/>
    <property type="match status" value="1"/>
</dbReference>
<dbReference type="PROSITE" id="PS00211">
    <property type="entry name" value="ABC_TRANSPORTER_1"/>
    <property type="match status" value="1"/>
</dbReference>
<dbReference type="Proteomes" id="UP000249590">
    <property type="component" value="Unassembled WGS sequence"/>
</dbReference>
<keyword evidence="4 8" id="KW-0547">Nucleotide-binding</keyword>
<dbReference type="SUPFAM" id="SSF50331">
    <property type="entry name" value="MOP-like"/>
    <property type="match status" value="1"/>
</dbReference>
<dbReference type="FunFam" id="3.40.50.300:FF:000133">
    <property type="entry name" value="Spermidine/putrescine import ATP-binding protein PotA"/>
    <property type="match status" value="1"/>
</dbReference>
<dbReference type="GO" id="GO:0043190">
    <property type="term" value="C:ATP-binding cassette (ABC) transporter complex"/>
    <property type="evidence" value="ECO:0007669"/>
    <property type="project" value="InterPro"/>
</dbReference>
<feature type="region of interest" description="Disordered" evidence="9">
    <location>
        <begin position="1"/>
        <end position="23"/>
    </location>
</feature>
<dbReference type="InterPro" id="IPR003593">
    <property type="entry name" value="AAA+_ATPase"/>
</dbReference>
<comment type="similarity">
    <text evidence="8">Belongs to the ABC transporter superfamily. Spermidine/putrescine importer (TC 3.A.1.11.1) family.</text>
</comment>
<dbReference type="Pfam" id="PF00005">
    <property type="entry name" value="ABC_tran"/>
    <property type="match status" value="1"/>
</dbReference>